<accession>A0ABV9PZB5</accession>
<feature type="domain" description="Methyltransferase type 11" evidence="6">
    <location>
        <begin position="281"/>
        <end position="330"/>
    </location>
</feature>
<dbReference type="SUPFAM" id="SSF53335">
    <property type="entry name" value="S-adenosyl-L-methionine-dependent methyltransferases"/>
    <property type="match status" value="1"/>
</dbReference>
<dbReference type="InterPro" id="IPR029044">
    <property type="entry name" value="Nucleotide-diphossugar_trans"/>
</dbReference>
<dbReference type="InterPro" id="IPR013216">
    <property type="entry name" value="Methyltransf_11"/>
</dbReference>
<feature type="domain" description="Glycosyltransferase 2-like" evidence="5">
    <location>
        <begin position="7"/>
        <end position="115"/>
    </location>
</feature>
<evidence type="ECO:0000259" key="5">
    <source>
        <dbReference type="Pfam" id="PF00535"/>
    </source>
</evidence>
<dbReference type="Pfam" id="PF00535">
    <property type="entry name" value="Glycos_transf_2"/>
    <property type="match status" value="1"/>
</dbReference>
<gene>
    <name evidence="7" type="ORF">ACFO8Q_00060</name>
</gene>
<keyword evidence="3 7" id="KW-0328">Glycosyltransferase</keyword>
<dbReference type="Gene3D" id="3.90.550.10">
    <property type="entry name" value="Spore Coat Polysaccharide Biosynthesis Protein SpsA, Chain A"/>
    <property type="match status" value="1"/>
</dbReference>
<dbReference type="InterPro" id="IPR001173">
    <property type="entry name" value="Glyco_trans_2-like"/>
</dbReference>
<evidence type="ECO:0000259" key="6">
    <source>
        <dbReference type="Pfam" id="PF08241"/>
    </source>
</evidence>
<evidence type="ECO:0000256" key="4">
    <source>
        <dbReference type="ARBA" id="ARBA00022679"/>
    </source>
</evidence>
<protein>
    <submittedName>
        <fullName evidence="7">Glycosyltransferase</fullName>
        <ecNumber evidence="7">2.4.-.-</ecNumber>
    </submittedName>
</protein>
<evidence type="ECO:0000256" key="2">
    <source>
        <dbReference type="ARBA" id="ARBA00006739"/>
    </source>
</evidence>
<dbReference type="Proteomes" id="UP001596002">
    <property type="component" value="Unassembled WGS sequence"/>
</dbReference>
<proteinExistence type="inferred from homology"/>
<evidence type="ECO:0000313" key="7">
    <source>
        <dbReference type="EMBL" id="MFC4765800.1"/>
    </source>
</evidence>
<dbReference type="GO" id="GO:0016757">
    <property type="term" value="F:glycosyltransferase activity"/>
    <property type="evidence" value="ECO:0007669"/>
    <property type="project" value="UniProtKB-KW"/>
</dbReference>
<sequence>MIKGLTSIVVIAFNNLHYTRLCVESVLRHTKSNYELILVDNGCTDGTRNYFEELVQKHPHIKTVFKETNYGSCARNFGFELAEGEFVAILDNDVEVGEDWLTPLLEPFKDETIGGVGHEGVLLDENFGIRVHTVNLPLPQVNGIKVDLLTGYCCVYRNLFKRIGYFDWGYSPFWNEEADFSLRIKSLGYSLLAKATRVLHYAHRTGFINTDGPIPQMTRNTNYFMQKWLPYKEELLELYRSESYDGLNKIKTTPFRLEIGAGDHPLPGYLHLDIRPLPHIEFVADARQLPFGENSVDEIAAYNILEHIPRKEVIPILTEWLRVLRPGGFVEIFGPNLHSYVKAYVERMDGWDFNHFETWVYGHEDYKENFHRVGFSVESLTQILYQSGFTRVHSLNGPDDQATCIRAFKG</sequence>
<dbReference type="EMBL" id="JBHSHC010000002">
    <property type="protein sequence ID" value="MFC4765800.1"/>
    <property type="molecule type" value="Genomic_DNA"/>
</dbReference>
<keyword evidence="8" id="KW-1185">Reference proteome</keyword>
<dbReference type="PANTHER" id="PTHR43179">
    <property type="entry name" value="RHAMNOSYLTRANSFERASE WBBL"/>
    <property type="match status" value="1"/>
</dbReference>
<evidence type="ECO:0000256" key="1">
    <source>
        <dbReference type="ARBA" id="ARBA00004776"/>
    </source>
</evidence>
<dbReference type="InterPro" id="IPR029063">
    <property type="entry name" value="SAM-dependent_MTases_sf"/>
</dbReference>
<dbReference type="RefSeq" id="WP_380023345.1">
    <property type="nucleotide sequence ID" value="NZ_JBHSHC010000002.1"/>
</dbReference>
<organism evidence="7 8">
    <name type="scientific">Effusibacillus consociatus</name>
    <dbReference type="NCBI Taxonomy" id="1117041"/>
    <lineage>
        <taxon>Bacteria</taxon>
        <taxon>Bacillati</taxon>
        <taxon>Bacillota</taxon>
        <taxon>Bacilli</taxon>
        <taxon>Bacillales</taxon>
        <taxon>Alicyclobacillaceae</taxon>
        <taxon>Effusibacillus</taxon>
    </lineage>
</organism>
<reference evidence="8" key="1">
    <citation type="journal article" date="2019" name="Int. J. Syst. Evol. Microbiol.">
        <title>The Global Catalogue of Microorganisms (GCM) 10K type strain sequencing project: providing services to taxonomists for standard genome sequencing and annotation.</title>
        <authorList>
            <consortium name="The Broad Institute Genomics Platform"/>
            <consortium name="The Broad Institute Genome Sequencing Center for Infectious Disease"/>
            <person name="Wu L."/>
            <person name="Ma J."/>
        </authorList>
    </citation>
    <scope>NUCLEOTIDE SEQUENCE [LARGE SCALE GENOMIC DNA]</scope>
    <source>
        <strain evidence="8">WYCCWR 12678</strain>
    </source>
</reference>
<dbReference type="Pfam" id="PF08241">
    <property type="entry name" value="Methyltransf_11"/>
    <property type="match status" value="1"/>
</dbReference>
<dbReference type="EC" id="2.4.-.-" evidence="7"/>
<dbReference type="SUPFAM" id="SSF53448">
    <property type="entry name" value="Nucleotide-diphospho-sugar transferases"/>
    <property type="match status" value="1"/>
</dbReference>
<dbReference type="PANTHER" id="PTHR43179:SF12">
    <property type="entry name" value="GALACTOFURANOSYLTRANSFERASE GLFT2"/>
    <property type="match status" value="1"/>
</dbReference>
<dbReference type="Gene3D" id="3.40.50.150">
    <property type="entry name" value="Vaccinia Virus protein VP39"/>
    <property type="match status" value="1"/>
</dbReference>
<evidence type="ECO:0000313" key="8">
    <source>
        <dbReference type="Proteomes" id="UP001596002"/>
    </source>
</evidence>
<evidence type="ECO:0000256" key="3">
    <source>
        <dbReference type="ARBA" id="ARBA00022676"/>
    </source>
</evidence>
<keyword evidence="4 7" id="KW-0808">Transferase</keyword>
<comment type="pathway">
    <text evidence="1">Cell wall biogenesis; cell wall polysaccharide biosynthesis.</text>
</comment>
<comment type="caution">
    <text evidence="7">The sequence shown here is derived from an EMBL/GenBank/DDBJ whole genome shotgun (WGS) entry which is preliminary data.</text>
</comment>
<comment type="similarity">
    <text evidence="2">Belongs to the glycosyltransferase 2 family.</text>
</comment>
<name>A0ABV9PZB5_9BACL</name>